<dbReference type="EMBL" id="MGDF01000152">
    <property type="protein sequence ID" value="OGL44264.1"/>
    <property type="molecule type" value="Genomic_DNA"/>
</dbReference>
<evidence type="ECO:0000259" key="1">
    <source>
        <dbReference type="Pfam" id="PF01243"/>
    </source>
</evidence>
<dbReference type="Gene3D" id="2.30.110.10">
    <property type="entry name" value="Electron Transport, Fmn-binding Protein, Chain A"/>
    <property type="match status" value="1"/>
</dbReference>
<proteinExistence type="predicted"/>
<feature type="domain" description="Pyridoxamine 5'-phosphate oxidase N-terminal" evidence="1">
    <location>
        <begin position="30"/>
        <end position="119"/>
    </location>
</feature>
<dbReference type="Proteomes" id="UP000178435">
    <property type="component" value="Unassembled WGS sequence"/>
</dbReference>
<name>A0A1F7RTC9_9BACT</name>
<dbReference type="InterPro" id="IPR011576">
    <property type="entry name" value="Pyridox_Oxase_N"/>
</dbReference>
<dbReference type="Pfam" id="PF01243">
    <property type="entry name" value="PNPOx_N"/>
    <property type="match status" value="1"/>
</dbReference>
<accession>A0A1F7RTC9</accession>
<dbReference type="SUPFAM" id="SSF50475">
    <property type="entry name" value="FMN-binding split barrel"/>
    <property type="match status" value="1"/>
</dbReference>
<protein>
    <recommendedName>
        <fullName evidence="1">Pyridoxamine 5'-phosphate oxidase N-terminal domain-containing protein</fullName>
    </recommendedName>
</protein>
<comment type="caution">
    <text evidence="2">The sequence shown here is derived from an EMBL/GenBank/DDBJ whole genome shotgun (WGS) entry which is preliminary data.</text>
</comment>
<gene>
    <name evidence="2" type="ORF">A2149_00485</name>
</gene>
<evidence type="ECO:0000313" key="2">
    <source>
        <dbReference type="EMBL" id="OGL44264.1"/>
    </source>
</evidence>
<evidence type="ECO:0000313" key="3">
    <source>
        <dbReference type="Proteomes" id="UP000178435"/>
    </source>
</evidence>
<reference evidence="2 3" key="1">
    <citation type="journal article" date="2016" name="Nat. Commun.">
        <title>Thousands of microbial genomes shed light on interconnected biogeochemical processes in an aquifer system.</title>
        <authorList>
            <person name="Anantharaman K."/>
            <person name="Brown C.T."/>
            <person name="Hug L.A."/>
            <person name="Sharon I."/>
            <person name="Castelle C.J."/>
            <person name="Probst A.J."/>
            <person name="Thomas B.C."/>
            <person name="Singh A."/>
            <person name="Wilkins M.J."/>
            <person name="Karaoz U."/>
            <person name="Brodie E.L."/>
            <person name="Williams K.H."/>
            <person name="Hubbard S.S."/>
            <person name="Banfield J.F."/>
        </authorList>
    </citation>
    <scope>NUCLEOTIDE SEQUENCE [LARGE SCALE GENOMIC DNA]</scope>
</reference>
<dbReference type="AlphaFoldDB" id="A0A1F7RTC9"/>
<organism evidence="2 3">
    <name type="scientific">Candidatus Schekmanbacteria bacterium RBG_16_38_11</name>
    <dbReference type="NCBI Taxonomy" id="1817880"/>
    <lineage>
        <taxon>Bacteria</taxon>
        <taxon>Candidatus Schekmaniibacteriota</taxon>
    </lineage>
</organism>
<dbReference type="InterPro" id="IPR012349">
    <property type="entry name" value="Split_barrel_FMN-bd"/>
</dbReference>
<sequence length="178" mass="20299">MTGKNDSLEGKEEKKVRRPPVAKISKEEAEKAIAEYLAKHYFLVLGTCENNIPHCTTLAYVSSGTTIYIFTGNTKAVKNIRINPIVNLGIYTEVPYHPVQGVNYRGRAEIILQDNPEFIVGWKAFCNNPTLRKEEPWANMEYLKRISPGALLIKIVPDEIVFHDHSRKDYPIVVWSKK</sequence>